<dbReference type="Proteomes" id="UP000261620">
    <property type="component" value="Unplaced"/>
</dbReference>
<dbReference type="SUPFAM" id="SSF52540">
    <property type="entry name" value="P-loop containing nucleoside triphosphate hydrolases"/>
    <property type="match status" value="1"/>
</dbReference>
<reference evidence="5" key="1">
    <citation type="submission" date="2025-08" db="UniProtKB">
        <authorList>
            <consortium name="Ensembl"/>
        </authorList>
    </citation>
    <scope>IDENTIFICATION</scope>
</reference>
<sequence length="245" mass="28222">MSSSEYIHYQGIILPRMAHTMESLDYAQNFSVEDTDVFAVSYPKSGTIWMQEILPLLLNGEDLTPTQSIPNWKGADWLEEKRKAIYLCEPLFLSSFMWHQNRVVYSLKLPGPRLRLMLRVSLRNVGNSPVEGCLFVLCAPTTWTSMLFALGDRIMYITNEEMVQDLRAALRKMSDFLGRNLSKEVIQKIAENCSFKAMKGNSMSNFDLAPKQMMDSDKSLKLNSWHLTDVHSKRTFLSFFEKVKI</sequence>
<accession>A0A3Q3WLZ3</accession>
<dbReference type="InterPro" id="IPR027417">
    <property type="entry name" value="P-loop_NTPase"/>
</dbReference>
<dbReference type="PANTHER" id="PTHR11783">
    <property type="entry name" value="SULFOTRANSFERASE SULT"/>
    <property type="match status" value="1"/>
</dbReference>
<dbReference type="InterPro" id="IPR000863">
    <property type="entry name" value="Sulfotransferase_dom"/>
</dbReference>
<evidence type="ECO:0000256" key="2">
    <source>
        <dbReference type="ARBA" id="ARBA00022679"/>
    </source>
</evidence>
<comment type="similarity">
    <text evidence="1 3">Belongs to the sulfotransferase 1 family.</text>
</comment>
<evidence type="ECO:0000313" key="6">
    <source>
        <dbReference type="Proteomes" id="UP000261620"/>
    </source>
</evidence>
<organism evidence="5 6">
    <name type="scientific">Mola mola</name>
    <name type="common">Ocean sunfish</name>
    <name type="synonym">Tetraodon mola</name>
    <dbReference type="NCBI Taxonomy" id="94237"/>
    <lineage>
        <taxon>Eukaryota</taxon>
        <taxon>Metazoa</taxon>
        <taxon>Chordata</taxon>
        <taxon>Craniata</taxon>
        <taxon>Vertebrata</taxon>
        <taxon>Euteleostomi</taxon>
        <taxon>Actinopterygii</taxon>
        <taxon>Neopterygii</taxon>
        <taxon>Teleostei</taxon>
        <taxon>Neoteleostei</taxon>
        <taxon>Acanthomorphata</taxon>
        <taxon>Eupercaria</taxon>
        <taxon>Tetraodontiformes</taxon>
        <taxon>Molidae</taxon>
        <taxon>Mola</taxon>
    </lineage>
</organism>
<reference evidence="5" key="2">
    <citation type="submission" date="2025-09" db="UniProtKB">
        <authorList>
            <consortium name="Ensembl"/>
        </authorList>
    </citation>
    <scope>IDENTIFICATION</scope>
</reference>
<evidence type="ECO:0000313" key="5">
    <source>
        <dbReference type="Ensembl" id="ENSMMOP00000009864.1"/>
    </source>
</evidence>
<dbReference type="Gene3D" id="3.40.50.300">
    <property type="entry name" value="P-loop containing nucleotide triphosphate hydrolases"/>
    <property type="match status" value="2"/>
</dbReference>
<evidence type="ECO:0000256" key="3">
    <source>
        <dbReference type="RuleBase" id="RU361155"/>
    </source>
</evidence>
<name>A0A3Q3WLZ3_MOLML</name>
<keyword evidence="2 3" id="KW-0808">Transferase</keyword>
<dbReference type="Ensembl" id="ENSMMOT00000010035.1">
    <property type="protein sequence ID" value="ENSMMOP00000009864.1"/>
    <property type="gene ID" value="ENSMMOG00000007641.1"/>
</dbReference>
<dbReference type="GO" id="GO:0008146">
    <property type="term" value="F:sulfotransferase activity"/>
    <property type="evidence" value="ECO:0007669"/>
    <property type="project" value="InterPro"/>
</dbReference>
<feature type="domain" description="Sulfotransferase" evidence="4">
    <location>
        <begin position="34"/>
        <end position="93"/>
    </location>
</feature>
<proteinExistence type="inferred from homology"/>
<dbReference type="EC" id="2.8.2.-" evidence="3"/>
<keyword evidence="6" id="KW-1185">Reference proteome</keyword>
<evidence type="ECO:0000259" key="4">
    <source>
        <dbReference type="Pfam" id="PF00685"/>
    </source>
</evidence>
<feature type="domain" description="Sulfotransferase" evidence="4">
    <location>
        <begin position="149"/>
        <end position="221"/>
    </location>
</feature>
<dbReference type="Pfam" id="PF00685">
    <property type="entry name" value="Sulfotransfer_1"/>
    <property type="match status" value="2"/>
</dbReference>
<dbReference type="AlphaFoldDB" id="A0A3Q3WLZ3"/>
<protein>
    <recommendedName>
        <fullName evidence="3">Sulfotransferase</fullName>
        <ecNumber evidence="3">2.8.2.-</ecNumber>
    </recommendedName>
</protein>
<evidence type="ECO:0000256" key="1">
    <source>
        <dbReference type="ARBA" id="ARBA00005771"/>
    </source>
</evidence>